<keyword evidence="7" id="KW-1185">Reference proteome</keyword>
<dbReference type="AlphaFoldDB" id="A0A411HKS9"/>
<dbReference type="InterPro" id="IPR035919">
    <property type="entry name" value="EAL_sf"/>
</dbReference>
<dbReference type="SMART" id="SM00052">
    <property type="entry name" value="EAL"/>
    <property type="match status" value="1"/>
</dbReference>
<feature type="domain" description="Response regulatory" evidence="2">
    <location>
        <begin position="9"/>
        <end position="127"/>
    </location>
</feature>
<dbReference type="Gene3D" id="3.30.450.20">
    <property type="entry name" value="PAS domain"/>
    <property type="match status" value="1"/>
</dbReference>
<dbReference type="Gene3D" id="3.20.20.450">
    <property type="entry name" value="EAL domain"/>
    <property type="match status" value="1"/>
</dbReference>
<dbReference type="SUPFAM" id="SSF55073">
    <property type="entry name" value="Nucleotide cyclase"/>
    <property type="match status" value="1"/>
</dbReference>
<dbReference type="Gene3D" id="3.40.50.2300">
    <property type="match status" value="1"/>
</dbReference>
<dbReference type="GO" id="GO:0071111">
    <property type="term" value="F:cyclic-guanylate-specific phosphodiesterase activity"/>
    <property type="evidence" value="ECO:0007669"/>
    <property type="project" value="InterPro"/>
</dbReference>
<reference evidence="6 7" key="1">
    <citation type="submission" date="2019-01" db="EMBL/GenBank/DDBJ databases">
        <title>Pseudolysobacter antarctica gen. nov., sp. nov., isolated from Fildes Peninsula, Antarctica.</title>
        <authorList>
            <person name="Wei Z."/>
            <person name="Peng F."/>
        </authorList>
    </citation>
    <scope>NUCLEOTIDE SEQUENCE [LARGE SCALE GENOMIC DNA]</scope>
    <source>
        <strain evidence="6 7">AQ6-296</strain>
    </source>
</reference>
<dbReference type="InterPro" id="IPR043128">
    <property type="entry name" value="Rev_trsase/Diguanyl_cyclase"/>
</dbReference>
<dbReference type="OrthoDB" id="7052318at2"/>
<evidence type="ECO:0000259" key="2">
    <source>
        <dbReference type="PROSITE" id="PS50110"/>
    </source>
</evidence>
<dbReference type="InterPro" id="IPR013767">
    <property type="entry name" value="PAS_fold"/>
</dbReference>
<dbReference type="PROSITE" id="PS50883">
    <property type="entry name" value="EAL"/>
    <property type="match status" value="1"/>
</dbReference>
<dbReference type="GO" id="GO:0006355">
    <property type="term" value="P:regulation of DNA-templated transcription"/>
    <property type="evidence" value="ECO:0007669"/>
    <property type="project" value="InterPro"/>
</dbReference>
<dbReference type="InterPro" id="IPR011006">
    <property type="entry name" value="CheY-like_superfamily"/>
</dbReference>
<dbReference type="InterPro" id="IPR000160">
    <property type="entry name" value="GGDEF_dom"/>
</dbReference>
<dbReference type="InterPro" id="IPR029787">
    <property type="entry name" value="Nucleotide_cyclase"/>
</dbReference>
<evidence type="ECO:0000313" key="7">
    <source>
        <dbReference type="Proteomes" id="UP000291562"/>
    </source>
</evidence>
<feature type="domain" description="PAS" evidence="3">
    <location>
        <begin position="163"/>
        <end position="207"/>
    </location>
</feature>
<name>A0A411HKS9_9GAMM</name>
<dbReference type="EMBL" id="CP035704">
    <property type="protein sequence ID" value="QBB71101.1"/>
    <property type="molecule type" value="Genomic_DNA"/>
</dbReference>
<feature type="domain" description="EAL" evidence="4">
    <location>
        <begin position="442"/>
        <end position="690"/>
    </location>
</feature>
<organism evidence="6 7">
    <name type="scientific">Pseudolysobacter antarcticus</name>
    <dbReference type="NCBI Taxonomy" id="2511995"/>
    <lineage>
        <taxon>Bacteria</taxon>
        <taxon>Pseudomonadati</taxon>
        <taxon>Pseudomonadota</taxon>
        <taxon>Gammaproteobacteria</taxon>
        <taxon>Lysobacterales</taxon>
        <taxon>Rhodanobacteraceae</taxon>
        <taxon>Pseudolysobacter</taxon>
    </lineage>
</organism>
<accession>A0A411HKS9</accession>
<protein>
    <submittedName>
        <fullName evidence="6">EAL domain-containing protein</fullName>
    </submittedName>
</protein>
<dbReference type="SMART" id="SM00267">
    <property type="entry name" value="GGDEF"/>
    <property type="match status" value="1"/>
</dbReference>
<dbReference type="SUPFAM" id="SSF52172">
    <property type="entry name" value="CheY-like"/>
    <property type="match status" value="1"/>
</dbReference>
<evidence type="ECO:0000259" key="4">
    <source>
        <dbReference type="PROSITE" id="PS50883"/>
    </source>
</evidence>
<dbReference type="Proteomes" id="UP000291562">
    <property type="component" value="Chromosome"/>
</dbReference>
<dbReference type="RefSeq" id="WP_129833776.1">
    <property type="nucleotide sequence ID" value="NZ_CP035704.1"/>
</dbReference>
<dbReference type="SUPFAM" id="SSF141868">
    <property type="entry name" value="EAL domain-like"/>
    <property type="match status" value="1"/>
</dbReference>
<dbReference type="InterPro" id="IPR001633">
    <property type="entry name" value="EAL_dom"/>
</dbReference>
<dbReference type="PROSITE" id="PS50887">
    <property type="entry name" value="GGDEF"/>
    <property type="match status" value="1"/>
</dbReference>
<dbReference type="CDD" id="cd01948">
    <property type="entry name" value="EAL"/>
    <property type="match status" value="1"/>
</dbReference>
<dbReference type="InterPro" id="IPR001789">
    <property type="entry name" value="Sig_transdc_resp-reg_receiver"/>
</dbReference>
<sequence>MTKSDNVIKLLLIEDSEDKAEQIASDLRNGGIAVQLARVTSEPELIEHLRTRAPDLILANMDAANVTLAQASAVLKRSTKDSSLIAMSKTLDTQRMLLAVQSGAWAHLQLGQPELLQHLVRREANSLSTRRAVSQLEAGLHESERRCDALLDSSRDPIAYVHEGMHVRANQAYLEMFGFAEDEIEGMSILDLIAPADAESFKTALKRMDKSVKPTQTLDLKAVRTDGANFDAQIELSNANYEGEPCQQIIFRRQAASEEVAKQLEALRSRDTVTGLYNRQHCVAALERISTNSGAERGDHALLLIESDNFKQLTDTLGLDAADLLLSELAQLMQRHLGADDIAGRFGNQTLGMISSAGSLEKVNELSETLRKGCEERIFELGAKSVSLTISVGVSLITSKGTSATNVLARANDALRLAQSEGGNRVHVIDPAAQEKADAAESLQWRDKIKSALSNNDFQLHYQSVVSLQDAPGEYREMLLRMRGPEGEIKPAQFMPAAQRHGLLPTIDRWVITRSLMLLGERAFNSQEHTFFIKLSLATLEDESLVPWLTTQLEAKKIRAGALVFELPEQGAVTVLKNVLSFVRGIKKLGCKFALEGFAGSQTGLQLLKHTDADYLKLDRALMQDLPRNKDNESKIRSICAQLRDAHKLTIAEFVEDAASMSILFSCGVDFVQGNFLQEPELVMSEVMGA</sequence>
<dbReference type="Pfam" id="PF00563">
    <property type="entry name" value="EAL"/>
    <property type="match status" value="1"/>
</dbReference>
<dbReference type="GO" id="GO:0000160">
    <property type="term" value="P:phosphorelay signal transduction system"/>
    <property type="evidence" value="ECO:0007669"/>
    <property type="project" value="InterPro"/>
</dbReference>
<dbReference type="InterPro" id="IPR050706">
    <property type="entry name" value="Cyclic-di-GMP_PDE-like"/>
</dbReference>
<dbReference type="PROSITE" id="PS50112">
    <property type="entry name" value="PAS"/>
    <property type="match status" value="1"/>
</dbReference>
<evidence type="ECO:0000313" key="6">
    <source>
        <dbReference type="EMBL" id="QBB71101.1"/>
    </source>
</evidence>
<dbReference type="CDD" id="cd00130">
    <property type="entry name" value="PAS"/>
    <property type="match status" value="1"/>
</dbReference>
<dbReference type="InterPro" id="IPR000014">
    <property type="entry name" value="PAS"/>
</dbReference>
<evidence type="ECO:0000259" key="5">
    <source>
        <dbReference type="PROSITE" id="PS50887"/>
    </source>
</evidence>
<dbReference type="InterPro" id="IPR035965">
    <property type="entry name" value="PAS-like_dom_sf"/>
</dbReference>
<dbReference type="Pfam" id="PF00990">
    <property type="entry name" value="GGDEF"/>
    <property type="match status" value="1"/>
</dbReference>
<dbReference type="CDD" id="cd01949">
    <property type="entry name" value="GGDEF"/>
    <property type="match status" value="1"/>
</dbReference>
<gene>
    <name evidence="6" type="ORF">ELE36_12470</name>
</gene>
<dbReference type="KEGG" id="xbc:ELE36_12470"/>
<dbReference type="Gene3D" id="3.30.70.270">
    <property type="match status" value="1"/>
</dbReference>
<evidence type="ECO:0000256" key="1">
    <source>
        <dbReference type="PROSITE-ProRule" id="PRU00169"/>
    </source>
</evidence>
<dbReference type="SUPFAM" id="SSF55785">
    <property type="entry name" value="PYP-like sensor domain (PAS domain)"/>
    <property type="match status" value="1"/>
</dbReference>
<dbReference type="NCBIfam" id="TIGR00229">
    <property type="entry name" value="sensory_box"/>
    <property type="match status" value="1"/>
</dbReference>
<dbReference type="PANTHER" id="PTHR33121">
    <property type="entry name" value="CYCLIC DI-GMP PHOSPHODIESTERASE PDEF"/>
    <property type="match status" value="1"/>
</dbReference>
<feature type="domain" description="GGDEF" evidence="5">
    <location>
        <begin position="298"/>
        <end position="431"/>
    </location>
</feature>
<proteinExistence type="predicted"/>
<dbReference type="PROSITE" id="PS50110">
    <property type="entry name" value="RESPONSE_REGULATORY"/>
    <property type="match status" value="1"/>
</dbReference>
<dbReference type="PANTHER" id="PTHR33121:SF23">
    <property type="entry name" value="CYCLIC DI-GMP PHOSPHODIESTERASE PDEB"/>
    <property type="match status" value="1"/>
</dbReference>
<dbReference type="SMART" id="SM00091">
    <property type="entry name" value="PAS"/>
    <property type="match status" value="1"/>
</dbReference>
<comment type="caution">
    <text evidence="1">Lacks conserved residue(s) required for the propagation of feature annotation.</text>
</comment>
<dbReference type="NCBIfam" id="TIGR00254">
    <property type="entry name" value="GGDEF"/>
    <property type="match status" value="1"/>
</dbReference>
<evidence type="ECO:0000259" key="3">
    <source>
        <dbReference type="PROSITE" id="PS50112"/>
    </source>
</evidence>
<dbReference type="Pfam" id="PF00989">
    <property type="entry name" value="PAS"/>
    <property type="match status" value="1"/>
</dbReference>